<dbReference type="EMBL" id="RCHU01000207">
    <property type="protein sequence ID" value="TKS11495.1"/>
    <property type="molecule type" value="Genomic_DNA"/>
</dbReference>
<name>A0A4U5QRI9_POPAL</name>
<proteinExistence type="predicted"/>
<accession>A0A4U5QRI9</accession>
<protein>
    <submittedName>
        <fullName evidence="1">Uncharacterized protein</fullName>
    </submittedName>
</protein>
<evidence type="ECO:0000313" key="1">
    <source>
        <dbReference type="EMBL" id="TKS11495.1"/>
    </source>
</evidence>
<reference evidence="1" key="1">
    <citation type="submission" date="2018-10" db="EMBL/GenBank/DDBJ databases">
        <title>Population genomic analysis revealed the cold adaptation of white poplar.</title>
        <authorList>
            <person name="Liu Y.-J."/>
        </authorList>
    </citation>
    <scope>NUCLEOTIDE SEQUENCE [LARGE SCALE GENOMIC DNA]</scope>
    <source>
        <strain evidence="1">PAL-ZL1</strain>
    </source>
</reference>
<organism evidence="1">
    <name type="scientific">Populus alba</name>
    <name type="common">White poplar</name>
    <dbReference type="NCBI Taxonomy" id="43335"/>
    <lineage>
        <taxon>Eukaryota</taxon>
        <taxon>Viridiplantae</taxon>
        <taxon>Streptophyta</taxon>
        <taxon>Embryophyta</taxon>
        <taxon>Tracheophyta</taxon>
        <taxon>Spermatophyta</taxon>
        <taxon>Magnoliopsida</taxon>
        <taxon>eudicotyledons</taxon>
        <taxon>Gunneridae</taxon>
        <taxon>Pentapetalae</taxon>
        <taxon>rosids</taxon>
        <taxon>fabids</taxon>
        <taxon>Malpighiales</taxon>
        <taxon>Salicaceae</taxon>
        <taxon>Saliceae</taxon>
        <taxon>Populus</taxon>
    </lineage>
</organism>
<sequence>MGWVGVGVQTQGSLGVGHFVFEPKEVWGWVRNLDPKGCVGLGPSLSGPQMDRGLESGPKRGWGLAQCPNPRGFGSFHVWTQYGWRLGCWFGLGSESRPKGVWVGLRVRTQGGWVWGQGPDPKWIWVWVLPCLKPKWVRLGSMCEPKDLGGLGNGSVVGPKGVGSFVVRTQKGWAMGPRRIPWGWVLGLSLDLSGYVSGFFLVRTKYGWGWGVGPNPKGLESFPVRSQRGFGWVQCSNPTGLGLGSVVGSKMGLGMGPSFQDPRGLGDGFVAGPNGVGFGSFCGRT</sequence>
<dbReference type="AlphaFoldDB" id="A0A4U5QRI9"/>
<comment type="caution">
    <text evidence="1">The sequence shown here is derived from an EMBL/GenBank/DDBJ whole genome shotgun (WGS) entry which is preliminary data.</text>
</comment>
<gene>
    <name evidence="1" type="ORF">D5086_0000072690</name>
</gene>